<comment type="similarity">
    <text evidence="2 4">Belongs to the glycosyltransferase 8 family.</text>
</comment>
<keyword evidence="5" id="KW-0808">Transferase</keyword>
<sequence length="619" mass="71470">MKASAPPQARRRRGPSLVVLALVVCSLLVPVAFLFFFSAGYGSDDRPQEEFAFHFSRLRPDKESEEVQHQVDEFREQPIPTIPEIGTQTTIQDSLSAVPKEIIVPPILIPPPSVLVGVNYSQLSLHHTESNDTDDRGKRFRFSEELDRACQIEFGSYCLWSIERREFMKDAIVKRLKDQLFVARSYYPSIAKLQGKEALARELKQCIQEHEKVLSESIVDGDLPSSIAKKMERMEQAIAQARGSPVDCNNVIRKLRQILDLTEAEIHFHQVQSAFLYYLGVHTMPKSMHCLTMRLTVEYLKPLTSDPDGFSLEKFDMPKYRHYVIFSKHVLAASVTVNSTVMSSEVTEDMIFHVVTDALNYYAMKLWFSRHSFKEAAIHVINYEAVISESYLRNIPRELFLSEEFRVSVHDPDMPPTKSRMEYMSLFSHSHFLLPEIFKNLKKVVLLDDDVVVQRDLAFLWDLDMGEKVNGAMSFCGIKMGHLRKYLGDNIYEAKSCAWMSGLNVIDLEKWREYKVTDKYLHLLEQYQDEGPTALRAAALPLSLLTFQNLVYHLDDSLTLSALGYNYKIDTDIVSRTASLHYNGKRKPWLDLGITAYKKYWWRFLTKEEQYMNDCNLHP</sequence>
<evidence type="ECO:0000313" key="5">
    <source>
        <dbReference type="EMBL" id="KAF3331882.1"/>
    </source>
</evidence>
<dbReference type="InterPro" id="IPR029044">
    <property type="entry name" value="Nucleotide-diphossugar_trans"/>
</dbReference>
<dbReference type="InterPro" id="IPR029993">
    <property type="entry name" value="GAUT"/>
</dbReference>
<name>A0A833R4Q1_9POAL</name>
<keyword evidence="3 4" id="KW-0328">Glycosyltransferase</keyword>
<dbReference type="OrthoDB" id="411524at2759"/>
<evidence type="ECO:0000256" key="1">
    <source>
        <dbReference type="ARBA" id="ARBA00004877"/>
    </source>
</evidence>
<dbReference type="SUPFAM" id="SSF53448">
    <property type="entry name" value="Nucleotide-diphospho-sugar transferases"/>
    <property type="match status" value="1"/>
</dbReference>
<dbReference type="InterPro" id="IPR002495">
    <property type="entry name" value="Glyco_trans_8"/>
</dbReference>
<dbReference type="EMBL" id="SWLB01000012">
    <property type="protein sequence ID" value="KAF3331882.1"/>
    <property type="molecule type" value="Genomic_DNA"/>
</dbReference>
<keyword evidence="4" id="KW-0333">Golgi apparatus</keyword>
<dbReference type="Pfam" id="PF25557">
    <property type="entry name" value="GAUT_1"/>
    <property type="match status" value="1"/>
</dbReference>
<dbReference type="GO" id="GO:0045489">
    <property type="term" value="P:pectin biosynthetic process"/>
    <property type="evidence" value="ECO:0007669"/>
    <property type="project" value="UniProtKB-UniPathway"/>
</dbReference>
<dbReference type="Pfam" id="PF01501">
    <property type="entry name" value="Glyco_transf_8"/>
    <property type="match status" value="1"/>
</dbReference>
<organism evidence="5 6">
    <name type="scientific">Carex littledalei</name>
    <dbReference type="NCBI Taxonomy" id="544730"/>
    <lineage>
        <taxon>Eukaryota</taxon>
        <taxon>Viridiplantae</taxon>
        <taxon>Streptophyta</taxon>
        <taxon>Embryophyta</taxon>
        <taxon>Tracheophyta</taxon>
        <taxon>Spermatophyta</taxon>
        <taxon>Magnoliopsida</taxon>
        <taxon>Liliopsida</taxon>
        <taxon>Poales</taxon>
        <taxon>Cyperaceae</taxon>
        <taxon>Cyperoideae</taxon>
        <taxon>Cariceae</taxon>
        <taxon>Carex</taxon>
        <taxon>Carex subgen. Euthyceras</taxon>
    </lineage>
</organism>
<dbReference type="GO" id="GO:0047262">
    <property type="term" value="F:polygalacturonate 4-alpha-galacturonosyltransferase activity"/>
    <property type="evidence" value="ECO:0007669"/>
    <property type="project" value="InterPro"/>
</dbReference>
<dbReference type="EC" id="2.4.1.-" evidence="4"/>
<dbReference type="Gene3D" id="3.90.550.10">
    <property type="entry name" value="Spore Coat Polysaccharide Biosynthesis Protein SpsA, Chain A"/>
    <property type="match status" value="1"/>
</dbReference>
<dbReference type="PANTHER" id="PTHR32116">
    <property type="entry name" value="GALACTURONOSYLTRANSFERASE 4-RELATED"/>
    <property type="match status" value="1"/>
</dbReference>
<evidence type="ECO:0000256" key="3">
    <source>
        <dbReference type="ARBA" id="ARBA00022676"/>
    </source>
</evidence>
<dbReference type="Proteomes" id="UP000623129">
    <property type="component" value="Unassembled WGS sequence"/>
</dbReference>
<evidence type="ECO:0000256" key="4">
    <source>
        <dbReference type="RuleBase" id="RU362027"/>
    </source>
</evidence>
<dbReference type="UniPathway" id="UPA00845"/>
<proteinExistence type="inferred from homology"/>
<accession>A0A833R4Q1</accession>
<keyword evidence="4" id="KW-0961">Cell wall biogenesis/degradation</keyword>
<evidence type="ECO:0000313" key="6">
    <source>
        <dbReference type="Proteomes" id="UP000623129"/>
    </source>
</evidence>
<keyword evidence="6" id="KW-1185">Reference proteome</keyword>
<gene>
    <name evidence="5" type="ORF">FCM35_KLT03288</name>
</gene>
<dbReference type="GO" id="GO:0071555">
    <property type="term" value="P:cell wall organization"/>
    <property type="evidence" value="ECO:0007669"/>
    <property type="project" value="UniProtKB-KW"/>
</dbReference>
<dbReference type="AlphaFoldDB" id="A0A833R4Q1"/>
<dbReference type="PANTHER" id="PTHR32116:SF12">
    <property type="entry name" value="GALACTURONOSYLTRANSFERASE 7-RELATED"/>
    <property type="match status" value="1"/>
</dbReference>
<comment type="subcellular location">
    <subcellularLocation>
        <location evidence="4">Golgi apparatus membrane</location>
        <topology evidence="4">Single-pass type II membrane protein</topology>
    </subcellularLocation>
</comment>
<reference evidence="5" key="1">
    <citation type="submission" date="2020-01" db="EMBL/GenBank/DDBJ databases">
        <title>Genome sequence of Kobresia littledalei, the first chromosome-level genome in the family Cyperaceae.</title>
        <authorList>
            <person name="Qu G."/>
        </authorList>
    </citation>
    <scope>NUCLEOTIDE SEQUENCE</scope>
    <source>
        <strain evidence="5">C.B.Clarke</strain>
        <tissue evidence="5">Leaf</tissue>
    </source>
</reference>
<comment type="caution">
    <text evidence="5">The sequence shown here is derived from an EMBL/GenBank/DDBJ whole genome shotgun (WGS) entry which is preliminary data.</text>
</comment>
<dbReference type="GO" id="GO:0000139">
    <property type="term" value="C:Golgi membrane"/>
    <property type="evidence" value="ECO:0007669"/>
    <property type="project" value="UniProtKB-SubCell"/>
</dbReference>
<evidence type="ECO:0000256" key="2">
    <source>
        <dbReference type="ARBA" id="ARBA00006351"/>
    </source>
</evidence>
<protein>
    <recommendedName>
        <fullName evidence="4">Hexosyltransferase</fullName>
        <ecNumber evidence="4">2.4.1.-</ecNumber>
    </recommendedName>
</protein>
<comment type="pathway">
    <text evidence="1 4">Glycan metabolism; pectin biosynthesis.</text>
</comment>